<dbReference type="Proteomes" id="UP000540989">
    <property type="component" value="Unassembled WGS sequence"/>
</dbReference>
<dbReference type="InterPro" id="IPR036514">
    <property type="entry name" value="SGNH_hydro_sf"/>
</dbReference>
<evidence type="ECO:0000259" key="2">
    <source>
        <dbReference type="Pfam" id="PF13472"/>
    </source>
</evidence>
<dbReference type="AlphaFoldDB" id="A0A7W7ZBM5"/>
<dbReference type="Gene3D" id="3.40.50.1110">
    <property type="entry name" value="SGNH hydrolase"/>
    <property type="match status" value="1"/>
</dbReference>
<dbReference type="InterPro" id="IPR051532">
    <property type="entry name" value="Ester_Hydrolysis_Enzymes"/>
</dbReference>
<dbReference type="GO" id="GO:0016788">
    <property type="term" value="F:hydrolase activity, acting on ester bonds"/>
    <property type="evidence" value="ECO:0007669"/>
    <property type="project" value="UniProtKB-ARBA"/>
</dbReference>
<protein>
    <submittedName>
        <fullName evidence="3">Lysophospholipase L1-like esterase</fullName>
    </submittedName>
</protein>
<sequence>MKIKIQVGPTAFPIKTALAVATIAVSLTAWHWRVGKTSAVYPSGLDWHSLSAVGDLPWLHRPASTKAVTHAPAKGAVGTAAQAQQPPDALLIDNAGSLDKFYASLAKLDAHSARADATVVHFGDSPTTADLITGDVRQQLQQRFGDAGPGFNLIAKPWAWYQHRDIDETDKGWKFTTAVGLMREGQFGIGGVGFDGGKDASARYKFSGTSPDSMQLIWKNQTGGGSVSISADDTEVATVSTATPIDQLLQGALATPETPVAKPVAATASQFRTIQLPAGTKTVSLKVTDGNVHLYGVIFQRNQPGLTYDSIGLNGASITVLSRAISKDMMKQSFAHLHPDLIVINYGTNEAGFASFIGKQYEGELRMAIARVHEAAPDASILLMSPMDRGERGAGNAITTMDTIPKIVDIQRRVAADTGCAFFNTFQAMGGDGTMQRWYEGKPRLVGGDLIHPTPQGAKIVATSFVGEIQKGYARYKSRNGLQPPAAMPVAAQASSPISENSKR</sequence>
<keyword evidence="4" id="KW-1185">Reference proteome</keyword>
<name>A0A7W7ZBM5_9BACT</name>
<comment type="caution">
    <text evidence="3">The sequence shown here is derived from an EMBL/GenBank/DDBJ whole genome shotgun (WGS) entry which is preliminary data.</text>
</comment>
<dbReference type="Gene3D" id="2.60.120.1360">
    <property type="match status" value="1"/>
</dbReference>
<feature type="region of interest" description="Disordered" evidence="1">
    <location>
        <begin position="483"/>
        <end position="504"/>
    </location>
</feature>
<organism evidence="3 4">
    <name type="scientific">Granulicella aggregans</name>
    <dbReference type="NCBI Taxonomy" id="474949"/>
    <lineage>
        <taxon>Bacteria</taxon>
        <taxon>Pseudomonadati</taxon>
        <taxon>Acidobacteriota</taxon>
        <taxon>Terriglobia</taxon>
        <taxon>Terriglobales</taxon>
        <taxon>Acidobacteriaceae</taxon>
        <taxon>Granulicella</taxon>
    </lineage>
</organism>
<dbReference type="SUPFAM" id="SSF52266">
    <property type="entry name" value="SGNH hydrolase"/>
    <property type="match status" value="1"/>
</dbReference>
<dbReference type="PANTHER" id="PTHR30383">
    <property type="entry name" value="THIOESTERASE 1/PROTEASE 1/LYSOPHOSPHOLIPASE L1"/>
    <property type="match status" value="1"/>
</dbReference>
<dbReference type="EMBL" id="JACHIP010000002">
    <property type="protein sequence ID" value="MBB5056787.1"/>
    <property type="molecule type" value="Genomic_DNA"/>
</dbReference>
<dbReference type="InterPro" id="IPR013830">
    <property type="entry name" value="SGNH_hydro"/>
</dbReference>
<reference evidence="3 4" key="1">
    <citation type="submission" date="2020-08" db="EMBL/GenBank/DDBJ databases">
        <title>Genomic Encyclopedia of Type Strains, Phase IV (KMG-V): Genome sequencing to study the core and pangenomes of soil and plant-associated prokaryotes.</title>
        <authorList>
            <person name="Whitman W."/>
        </authorList>
    </citation>
    <scope>NUCLEOTIDE SEQUENCE [LARGE SCALE GENOMIC DNA]</scope>
    <source>
        <strain evidence="3 4">M8UP14</strain>
    </source>
</reference>
<proteinExistence type="predicted"/>
<accession>A0A7W7ZBM5</accession>
<feature type="domain" description="SGNH hydrolase-type esterase" evidence="2">
    <location>
        <begin position="299"/>
        <end position="459"/>
    </location>
</feature>
<evidence type="ECO:0000313" key="3">
    <source>
        <dbReference type="EMBL" id="MBB5056787.1"/>
    </source>
</evidence>
<dbReference type="Pfam" id="PF13472">
    <property type="entry name" value="Lipase_GDSL_2"/>
    <property type="match status" value="1"/>
</dbReference>
<evidence type="ECO:0000313" key="4">
    <source>
        <dbReference type="Proteomes" id="UP000540989"/>
    </source>
</evidence>
<feature type="compositionally biased region" description="Low complexity" evidence="1">
    <location>
        <begin position="483"/>
        <end position="497"/>
    </location>
</feature>
<evidence type="ECO:0000256" key="1">
    <source>
        <dbReference type="SAM" id="MobiDB-lite"/>
    </source>
</evidence>
<gene>
    <name evidence="3" type="ORF">HDF16_001472</name>
</gene>
<dbReference type="RefSeq" id="WP_184214967.1">
    <property type="nucleotide sequence ID" value="NZ_JACHIP010000002.1"/>
</dbReference>